<evidence type="ECO:0000256" key="5">
    <source>
        <dbReference type="ARBA" id="ARBA00022679"/>
    </source>
</evidence>
<accession>U3T9Z1</accession>
<dbReference type="EMBL" id="AP012489">
    <property type="protein sequence ID" value="BAN90352.1"/>
    <property type="molecule type" value="Genomic_DNA"/>
</dbReference>
<dbReference type="GO" id="GO:0008652">
    <property type="term" value="P:amino acid biosynthetic process"/>
    <property type="evidence" value="ECO:0007669"/>
    <property type="project" value="UniProtKB-KW"/>
</dbReference>
<evidence type="ECO:0000259" key="8">
    <source>
        <dbReference type="Pfam" id="PF00275"/>
    </source>
</evidence>
<dbReference type="InterPro" id="IPR006264">
    <property type="entry name" value="EPSP_synthase"/>
</dbReference>
<gene>
    <name evidence="9" type="primary">aroA</name>
    <name evidence="9" type="ORF">ACAM_0883</name>
</gene>
<dbReference type="GO" id="GO:0009073">
    <property type="term" value="P:aromatic amino acid family biosynthetic process"/>
    <property type="evidence" value="ECO:0007669"/>
    <property type="project" value="UniProtKB-KW"/>
</dbReference>
<dbReference type="InterPro" id="IPR001986">
    <property type="entry name" value="Enolpyruvate_Tfrase_dom"/>
</dbReference>
<sequence length="420" mass="44311">MDLIVKPSHINGEVKAPSSKSHTIAAIFASLLAGGRSKILEPLYSRDVDAAVNAVKRFGVSVQSDPGELVVSSPPRPWWPKVVNCRRSATVLRSSIVAASLAPGISLIYGDSHTNSTPVDELAKALRKLGAEVLTTNGKPPVAVKGPLPRGCCEGETVGASDGESLAALLLASPLLGFSIKKAGTQLWHHVAVTLHVLRGFGAKIGYEGDVYHPEKPYRPGTYKVPGDYVSAAPLLLAGAIAGRVRVRRLDPNDPQGEKVFLDILGQAGAKLNIIGDAVEVTADSVLEPFETDVSETPSLAPVLAVLAAYAKGRTIIRGISRLRLKEGGNLKPLASNLKRLKVKARPQCGGDCLEVYGEGFVEGGTAKGYGDPRITMAFAVAGLASRRGVKVTGASRFKDYYPGFVEDLRSVGAEIEVVK</sequence>
<dbReference type="InterPro" id="IPR036968">
    <property type="entry name" value="Enolpyruvate_Tfrase_sf"/>
</dbReference>
<dbReference type="Proteomes" id="UP000016887">
    <property type="component" value="Chromosome"/>
</dbReference>
<keyword evidence="5 9" id="KW-0808">Transferase</keyword>
<evidence type="ECO:0000256" key="6">
    <source>
        <dbReference type="ARBA" id="ARBA00023141"/>
    </source>
</evidence>
<dbReference type="PIRSF" id="PIRSF000505">
    <property type="entry name" value="EPSPS"/>
    <property type="match status" value="1"/>
</dbReference>
<dbReference type="PANTHER" id="PTHR21090">
    <property type="entry name" value="AROM/DEHYDROQUINATE SYNTHASE"/>
    <property type="match status" value="1"/>
</dbReference>
<dbReference type="GO" id="GO:0009423">
    <property type="term" value="P:chorismate biosynthetic process"/>
    <property type="evidence" value="ECO:0007669"/>
    <property type="project" value="UniProtKB-UniPathway"/>
</dbReference>
<comment type="similarity">
    <text evidence="2">Belongs to the EPSP synthase family.</text>
</comment>
<keyword evidence="10" id="KW-1185">Reference proteome</keyword>
<dbReference type="PANTHER" id="PTHR21090:SF5">
    <property type="entry name" value="PENTAFUNCTIONAL AROM POLYPEPTIDE"/>
    <property type="match status" value="1"/>
</dbReference>
<reference evidence="9 10" key="1">
    <citation type="journal article" date="2013" name="Appl. Environ. Microbiol.">
        <title>Variation of the Virus-Related Elements within Syntenic Genomes of the Hyperthermophilic Archaeon Aeropyrum.</title>
        <authorList>
            <person name="Daifuku T."/>
            <person name="Yoshida T."/>
            <person name="Kitamura T."/>
            <person name="Kawaichi S."/>
            <person name="Inoue T."/>
            <person name="Nomura K."/>
            <person name="Yoshida Y."/>
            <person name="Kuno S."/>
            <person name="Sako Y."/>
        </authorList>
    </citation>
    <scope>NUCLEOTIDE SEQUENCE [LARGE SCALE GENOMIC DNA]</scope>
    <source>
        <strain evidence="9 10">SY1</strain>
    </source>
</reference>
<name>U3T9Z1_9CREN</name>
<dbReference type="Gene3D" id="3.65.10.10">
    <property type="entry name" value="Enolpyruvate transferase domain"/>
    <property type="match status" value="2"/>
</dbReference>
<proteinExistence type="inferred from homology"/>
<evidence type="ECO:0000256" key="2">
    <source>
        <dbReference type="ARBA" id="ARBA00009948"/>
    </source>
</evidence>
<dbReference type="RefSeq" id="WP_022541625.1">
    <property type="nucleotide sequence ID" value="NC_022521.1"/>
</dbReference>
<comment type="catalytic activity">
    <reaction evidence="7">
        <text>3-phosphoshikimate + phosphoenolpyruvate = 5-O-(1-carboxyvinyl)-3-phosphoshikimate + phosphate</text>
        <dbReference type="Rhea" id="RHEA:21256"/>
        <dbReference type="ChEBI" id="CHEBI:43474"/>
        <dbReference type="ChEBI" id="CHEBI:57701"/>
        <dbReference type="ChEBI" id="CHEBI:58702"/>
        <dbReference type="ChEBI" id="CHEBI:145989"/>
        <dbReference type="EC" id="2.5.1.19"/>
    </reaction>
    <physiologicalReaction direction="left-to-right" evidence="7">
        <dbReference type="Rhea" id="RHEA:21257"/>
    </physiologicalReaction>
</comment>
<evidence type="ECO:0000256" key="1">
    <source>
        <dbReference type="ARBA" id="ARBA00004811"/>
    </source>
</evidence>
<dbReference type="GeneID" id="17110256"/>
<evidence type="ECO:0000256" key="4">
    <source>
        <dbReference type="ARBA" id="ARBA00022605"/>
    </source>
</evidence>
<organism evidence="9 10">
    <name type="scientific">Aeropyrum camini SY1 = JCM 12091</name>
    <dbReference type="NCBI Taxonomy" id="1198449"/>
    <lineage>
        <taxon>Archaea</taxon>
        <taxon>Thermoproteota</taxon>
        <taxon>Thermoprotei</taxon>
        <taxon>Desulfurococcales</taxon>
        <taxon>Desulfurococcaceae</taxon>
        <taxon>Aeropyrum</taxon>
    </lineage>
</organism>
<dbReference type="Pfam" id="PF00275">
    <property type="entry name" value="EPSP_synthase"/>
    <property type="match status" value="1"/>
</dbReference>
<evidence type="ECO:0000256" key="3">
    <source>
        <dbReference type="ARBA" id="ARBA00012450"/>
    </source>
</evidence>
<evidence type="ECO:0000313" key="10">
    <source>
        <dbReference type="Proteomes" id="UP000016887"/>
    </source>
</evidence>
<protein>
    <recommendedName>
        <fullName evidence="3">3-phosphoshikimate 1-carboxyvinyltransferase</fullName>
        <ecNumber evidence="3">2.5.1.19</ecNumber>
    </recommendedName>
</protein>
<evidence type="ECO:0000256" key="7">
    <source>
        <dbReference type="ARBA" id="ARBA00044633"/>
    </source>
</evidence>
<evidence type="ECO:0000313" key="9">
    <source>
        <dbReference type="EMBL" id="BAN90352.1"/>
    </source>
</evidence>
<dbReference type="KEGG" id="acj:ACAM_0883"/>
<dbReference type="EC" id="2.5.1.19" evidence="3"/>
<keyword evidence="4" id="KW-0028">Amino-acid biosynthesis</keyword>
<dbReference type="SUPFAM" id="SSF55205">
    <property type="entry name" value="EPT/RTPC-like"/>
    <property type="match status" value="1"/>
</dbReference>
<dbReference type="GO" id="GO:0003866">
    <property type="term" value="F:3-phosphoshikimate 1-carboxyvinyltransferase activity"/>
    <property type="evidence" value="ECO:0007669"/>
    <property type="project" value="UniProtKB-EC"/>
</dbReference>
<dbReference type="AlphaFoldDB" id="U3T9Z1"/>
<feature type="domain" description="Enolpyruvate transferase" evidence="8">
    <location>
        <begin position="6"/>
        <end position="409"/>
    </location>
</feature>
<keyword evidence="6" id="KW-0057">Aromatic amino acid biosynthesis</keyword>
<dbReference type="STRING" id="1198449.ACAM_0883"/>
<dbReference type="InterPro" id="IPR013792">
    <property type="entry name" value="RNA3'P_cycl/enolpyr_Trfase_a/b"/>
</dbReference>
<comment type="pathway">
    <text evidence="1">Metabolic intermediate biosynthesis; chorismate biosynthesis; chorismate from D-erythrose 4-phosphate and phosphoenolpyruvate: step 6/7.</text>
</comment>
<dbReference type="eggNOG" id="arCOG04134">
    <property type="taxonomic scope" value="Archaea"/>
</dbReference>
<dbReference type="UniPathway" id="UPA00053">
    <property type="reaction ID" value="UER00089"/>
</dbReference>